<dbReference type="HOGENOM" id="CLU_2453444_0_0_9"/>
<gene>
    <name evidence="2" type="ORF">HMPREF9383_0536</name>
</gene>
<feature type="transmembrane region" description="Helical" evidence="1">
    <location>
        <begin position="56"/>
        <end position="75"/>
    </location>
</feature>
<feature type="transmembrane region" description="Helical" evidence="1">
    <location>
        <begin position="26"/>
        <end position="44"/>
    </location>
</feature>
<comment type="caution">
    <text evidence="2">The sequence shown here is derived from an EMBL/GenBank/DDBJ whole genome shotgun (WGS) entry which is preliminary data.</text>
</comment>
<dbReference type="Proteomes" id="UP000003530">
    <property type="component" value="Unassembled WGS sequence"/>
</dbReference>
<dbReference type="EMBL" id="AEXY01000004">
    <property type="protein sequence ID" value="EGD37505.1"/>
    <property type="molecule type" value="Genomic_DNA"/>
</dbReference>
<evidence type="ECO:0000256" key="1">
    <source>
        <dbReference type="SAM" id="Phobius"/>
    </source>
</evidence>
<protein>
    <submittedName>
        <fullName evidence="2">Uncharacterized protein</fullName>
    </submittedName>
</protein>
<proteinExistence type="predicted"/>
<dbReference type="AlphaFoldDB" id="F0IK84"/>
<keyword evidence="1" id="KW-1133">Transmembrane helix</keyword>
<name>F0IK84_STRSA</name>
<keyword evidence="1" id="KW-0472">Membrane</keyword>
<sequence>MFQSSLQPSNRLDFSFQNVYNKGTKFSVVLAISLLVVRRTFYLIVNDRDLALKIRLLFSIAIQLLVVDYIIQPLVVKVNDFLQNFKIFF</sequence>
<accession>F0IK84</accession>
<evidence type="ECO:0000313" key="2">
    <source>
        <dbReference type="EMBL" id="EGD37505.1"/>
    </source>
</evidence>
<organism evidence="2 3">
    <name type="scientific">Streptococcus sanguinis SK150</name>
    <dbReference type="NCBI Taxonomy" id="888811"/>
    <lineage>
        <taxon>Bacteria</taxon>
        <taxon>Bacillati</taxon>
        <taxon>Bacillota</taxon>
        <taxon>Bacilli</taxon>
        <taxon>Lactobacillales</taxon>
        <taxon>Streptococcaceae</taxon>
        <taxon>Streptococcus</taxon>
    </lineage>
</organism>
<keyword evidence="1" id="KW-0812">Transmembrane</keyword>
<evidence type="ECO:0000313" key="3">
    <source>
        <dbReference type="Proteomes" id="UP000003530"/>
    </source>
</evidence>
<reference evidence="2 3" key="1">
    <citation type="submission" date="2011-02" db="EMBL/GenBank/DDBJ databases">
        <authorList>
            <person name="Muzny D."/>
            <person name="Qin X."/>
            <person name="Deng J."/>
            <person name="Jiang H."/>
            <person name="Liu Y."/>
            <person name="Qu J."/>
            <person name="Song X.-Z."/>
            <person name="Zhang L."/>
            <person name="Thornton R."/>
            <person name="Coyle M."/>
            <person name="Francisco L."/>
            <person name="Jackson L."/>
            <person name="Javaid M."/>
            <person name="Korchina V."/>
            <person name="Kovar C."/>
            <person name="Mata R."/>
            <person name="Mathew T."/>
            <person name="Ngo R."/>
            <person name="Nguyen L."/>
            <person name="Nguyen N."/>
            <person name="Okwuonu G."/>
            <person name="Ongeri F."/>
            <person name="Pham C."/>
            <person name="Simmons D."/>
            <person name="Wilczek-Boney K."/>
            <person name="Hale W."/>
            <person name="Jakkamsetti A."/>
            <person name="Pham P."/>
            <person name="Ruth R."/>
            <person name="San Lucas F."/>
            <person name="Warren J."/>
            <person name="Zhang J."/>
            <person name="Zhao Z."/>
            <person name="Zhou C."/>
            <person name="Zhu D."/>
            <person name="Lee S."/>
            <person name="Bess C."/>
            <person name="Blankenburg K."/>
            <person name="Forbes L."/>
            <person name="Fu Q."/>
            <person name="Gubbala S."/>
            <person name="Hirani K."/>
            <person name="Jayaseelan J.C."/>
            <person name="Lara F."/>
            <person name="Munidasa M."/>
            <person name="Palculict T."/>
            <person name="Patil S."/>
            <person name="Pu L.-L."/>
            <person name="Saada N."/>
            <person name="Tang L."/>
            <person name="Weissenberger G."/>
            <person name="Zhu Y."/>
            <person name="Hemphill L."/>
            <person name="Shang Y."/>
            <person name="Youmans B."/>
            <person name="Ayvaz T."/>
            <person name="Ross M."/>
            <person name="Santibanez J."/>
            <person name="Aqrawi P."/>
            <person name="Gross S."/>
            <person name="Joshi V."/>
            <person name="Fowler G."/>
            <person name="Nazareth L."/>
            <person name="Reid J."/>
            <person name="Worley K."/>
            <person name="Petrosino J."/>
            <person name="Highlander S."/>
            <person name="Gibbs R."/>
        </authorList>
    </citation>
    <scope>NUCLEOTIDE SEQUENCE [LARGE SCALE GENOMIC DNA]</scope>
    <source>
        <strain evidence="2 3">SK150</strain>
    </source>
</reference>